<keyword evidence="1" id="KW-0812">Transmembrane</keyword>
<dbReference type="Proteomes" id="UP000054683">
    <property type="component" value="Unassembled WGS sequence"/>
</dbReference>
<protein>
    <recommendedName>
        <fullName evidence="4">Glycerophosphoryl diester phosphodiesterase membrane domain-containing protein</fullName>
    </recommendedName>
</protein>
<proteinExistence type="predicted"/>
<evidence type="ECO:0000313" key="3">
    <source>
        <dbReference type="Proteomes" id="UP000054683"/>
    </source>
</evidence>
<gene>
    <name evidence="2" type="ORF">AWB69_05212</name>
</gene>
<feature type="transmembrane region" description="Helical" evidence="1">
    <location>
        <begin position="21"/>
        <end position="43"/>
    </location>
</feature>
<dbReference type="AlphaFoldDB" id="A0A158I3C0"/>
<evidence type="ECO:0008006" key="4">
    <source>
        <dbReference type="Google" id="ProtNLM"/>
    </source>
</evidence>
<feature type="transmembrane region" description="Helical" evidence="1">
    <location>
        <begin position="212"/>
        <end position="238"/>
    </location>
</feature>
<feature type="transmembrane region" description="Helical" evidence="1">
    <location>
        <begin position="167"/>
        <end position="191"/>
    </location>
</feature>
<keyword evidence="1" id="KW-1133">Transmembrane helix</keyword>
<organism evidence="2 3">
    <name type="scientific">Caballeronia udeis</name>
    <dbReference type="NCBI Taxonomy" id="1232866"/>
    <lineage>
        <taxon>Bacteria</taxon>
        <taxon>Pseudomonadati</taxon>
        <taxon>Pseudomonadota</taxon>
        <taxon>Betaproteobacteria</taxon>
        <taxon>Burkholderiales</taxon>
        <taxon>Burkholderiaceae</taxon>
        <taxon>Caballeronia</taxon>
    </lineage>
</organism>
<feature type="transmembrane region" description="Helical" evidence="1">
    <location>
        <begin position="130"/>
        <end position="155"/>
    </location>
</feature>
<sequence length="289" mass="29897">MEDITLRQCLKGAWRDAASAVRHMPIVFLVAFAAVLATGTAGYKAQFSDMAAAGGSLSAMTSSSTGHANAAAQGLISLGVTFVQTLVLAVLAVFVVRFAIRLHAEPGAVSAQPASAAPPMRLWDAGVRRYFLLCIALIAGYVGATLAVLIAWIGLRLAGMSSGTSTAAAATLAVLAVCGMSYVSARLSLLFPHTAAGGQIQWRAAWEDTRGHFWFITTAAVLAILPVIGIATVLTVVAEMLATAASAGSLTMGLMVVQSVGTLLYTATGATCSVWLYRKFAAILRTEST</sequence>
<evidence type="ECO:0000313" key="2">
    <source>
        <dbReference type="EMBL" id="SAL51074.1"/>
    </source>
</evidence>
<name>A0A158I3C0_9BURK</name>
<feature type="transmembrane region" description="Helical" evidence="1">
    <location>
        <begin position="250"/>
        <end position="277"/>
    </location>
</feature>
<accession>A0A158I3C0</accession>
<dbReference type="EMBL" id="FCOK02000040">
    <property type="protein sequence ID" value="SAL51074.1"/>
    <property type="molecule type" value="Genomic_DNA"/>
</dbReference>
<reference evidence="2 3" key="1">
    <citation type="submission" date="2016-01" db="EMBL/GenBank/DDBJ databases">
        <authorList>
            <person name="Oliw E.H."/>
        </authorList>
    </citation>
    <scope>NUCLEOTIDE SEQUENCE [LARGE SCALE GENOMIC DNA]</scope>
    <source>
        <strain evidence="2">LMG 27134</strain>
    </source>
</reference>
<keyword evidence="1" id="KW-0472">Membrane</keyword>
<evidence type="ECO:0000256" key="1">
    <source>
        <dbReference type="SAM" id="Phobius"/>
    </source>
</evidence>
<dbReference type="OrthoDB" id="9006712at2"/>
<dbReference type="RefSeq" id="WP_062089580.1">
    <property type="nucleotide sequence ID" value="NZ_FCOK02000040.1"/>
</dbReference>
<feature type="transmembrane region" description="Helical" evidence="1">
    <location>
        <begin position="70"/>
        <end position="96"/>
    </location>
</feature>